<feature type="binding site" evidence="9">
    <location>
        <position position="97"/>
    </location>
    <ligand>
        <name>Mg(2+)</name>
        <dbReference type="ChEBI" id="CHEBI:18420"/>
    </ligand>
</feature>
<keyword evidence="13" id="KW-1185">Reference proteome</keyword>
<feature type="site" description="Important for catalytic activity" evidence="9">
    <location>
        <position position="26"/>
    </location>
</feature>
<dbReference type="Pfam" id="PF02769">
    <property type="entry name" value="AIRS_C"/>
    <property type="match status" value="1"/>
</dbReference>
<evidence type="ECO:0000313" key="13">
    <source>
        <dbReference type="Proteomes" id="UP001165296"/>
    </source>
</evidence>
<dbReference type="Pfam" id="PF00586">
    <property type="entry name" value="AIRS"/>
    <property type="match status" value="1"/>
</dbReference>
<reference evidence="12" key="1">
    <citation type="submission" date="2021-10" db="EMBL/GenBank/DDBJ databases">
        <authorList>
            <person name="Dean J.D."/>
            <person name="Kim M.K."/>
            <person name="Newey C.N."/>
            <person name="Stoker T.S."/>
            <person name="Thompson D.W."/>
            <person name="Grose J.H."/>
        </authorList>
    </citation>
    <scope>NUCLEOTIDE SEQUENCE</scope>
    <source>
        <strain evidence="12">BT178</strain>
    </source>
</reference>
<accession>A0ABS8ATA2</accession>
<feature type="binding site" description="in other chain" evidence="9">
    <location>
        <begin position="54"/>
        <end position="56"/>
    </location>
    <ligand>
        <name>ATP</name>
        <dbReference type="ChEBI" id="CHEBI:30616"/>
        <note>ligand shared between dimeric partners</note>
    </ligand>
</feature>
<evidence type="ECO:0000256" key="3">
    <source>
        <dbReference type="ARBA" id="ARBA00022723"/>
    </source>
</evidence>
<dbReference type="NCBIfam" id="TIGR00476">
    <property type="entry name" value="selD"/>
    <property type="match status" value="1"/>
</dbReference>
<evidence type="ECO:0000259" key="11">
    <source>
        <dbReference type="Pfam" id="PF02769"/>
    </source>
</evidence>
<keyword evidence="8 9" id="KW-0711">Selenium</keyword>
<keyword evidence="5 9" id="KW-0418">Kinase</keyword>
<evidence type="ECO:0000256" key="4">
    <source>
        <dbReference type="ARBA" id="ARBA00022741"/>
    </source>
</evidence>
<evidence type="ECO:0000256" key="7">
    <source>
        <dbReference type="ARBA" id="ARBA00022842"/>
    </source>
</evidence>
<feature type="binding site" evidence="9">
    <location>
        <position position="233"/>
    </location>
    <ligand>
        <name>Mg(2+)</name>
        <dbReference type="ChEBI" id="CHEBI:18420"/>
    </ligand>
</feature>
<keyword evidence="3 9" id="KW-0479">Metal-binding</keyword>
<dbReference type="InterPro" id="IPR010918">
    <property type="entry name" value="PurM-like_C_dom"/>
</dbReference>
<evidence type="ECO:0000256" key="6">
    <source>
        <dbReference type="ARBA" id="ARBA00022840"/>
    </source>
</evidence>
<dbReference type="EMBL" id="JAJADR010000004">
    <property type="protein sequence ID" value="MCB2409447.1"/>
    <property type="molecule type" value="Genomic_DNA"/>
</dbReference>
<evidence type="ECO:0000256" key="8">
    <source>
        <dbReference type="ARBA" id="ARBA00023266"/>
    </source>
</evidence>
<dbReference type="Proteomes" id="UP001165296">
    <property type="component" value="Unassembled WGS sequence"/>
</dbReference>
<keyword evidence="2 9" id="KW-0808">Transferase</keyword>
<dbReference type="CDD" id="cd02195">
    <property type="entry name" value="SelD"/>
    <property type="match status" value="1"/>
</dbReference>
<feature type="binding site" description="in other chain" evidence="9">
    <location>
        <position position="26"/>
    </location>
    <ligand>
        <name>ATP</name>
        <dbReference type="ChEBI" id="CHEBI:30616"/>
        <note>ligand shared between dimeric partners</note>
    </ligand>
</feature>
<dbReference type="PANTHER" id="PTHR10256:SF0">
    <property type="entry name" value="INACTIVE SELENIDE, WATER DIKINASE-LIKE PROTEIN-RELATED"/>
    <property type="match status" value="1"/>
</dbReference>
<name>A0ABS8ATA2_9BACT</name>
<proteinExistence type="inferred from homology"/>
<comment type="subunit">
    <text evidence="9">Homodimer.</text>
</comment>
<organism evidence="12 13">
    <name type="scientific">Hymenobacter lucidus</name>
    <dbReference type="NCBI Taxonomy" id="2880930"/>
    <lineage>
        <taxon>Bacteria</taxon>
        <taxon>Pseudomonadati</taxon>
        <taxon>Bacteroidota</taxon>
        <taxon>Cytophagia</taxon>
        <taxon>Cytophagales</taxon>
        <taxon>Hymenobacteraceae</taxon>
        <taxon>Hymenobacter</taxon>
    </lineage>
</organism>
<dbReference type="RefSeq" id="WP_226177117.1">
    <property type="nucleotide sequence ID" value="NZ_JAJADR010000004.1"/>
</dbReference>
<evidence type="ECO:0000259" key="10">
    <source>
        <dbReference type="Pfam" id="PF00586"/>
    </source>
</evidence>
<dbReference type="Gene3D" id="3.90.650.10">
    <property type="entry name" value="PurM-like C-terminal domain"/>
    <property type="match status" value="1"/>
</dbReference>
<evidence type="ECO:0000256" key="1">
    <source>
        <dbReference type="ARBA" id="ARBA00008026"/>
    </source>
</evidence>
<dbReference type="InterPro" id="IPR016188">
    <property type="entry name" value="PurM-like_N"/>
</dbReference>
<dbReference type="SUPFAM" id="SSF55326">
    <property type="entry name" value="PurM N-terminal domain-like"/>
    <property type="match status" value="1"/>
</dbReference>
<comment type="catalytic activity">
    <reaction evidence="9">
        <text>hydrogenselenide + ATP + H2O = selenophosphate + AMP + phosphate + 2 H(+)</text>
        <dbReference type="Rhea" id="RHEA:18737"/>
        <dbReference type="ChEBI" id="CHEBI:15377"/>
        <dbReference type="ChEBI" id="CHEBI:15378"/>
        <dbReference type="ChEBI" id="CHEBI:16144"/>
        <dbReference type="ChEBI" id="CHEBI:29317"/>
        <dbReference type="ChEBI" id="CHEBI:30616"/>
        <dbReference type="ChEBI" id="CHEBI:43474"/>
        <dbReference type="ChEBI" id="CHEBI:456215"/>
        <dbReference type="EC" id="2.7.9.3"/>
    </reaction>
</comment>
<dbReference type="InterPro" id="IPR036921">
    <property type="entry name" value="PurM-like_N_sf"/>
</dbReference>
<keyword evidence="6 9" id="KW-0067">ATP-binding</keyword>
<keyword evidence="7 9" id="KW-0460">Magnesium</keyword>
<evidence type="ECO:0000256" key="2">
    <source>
        <dbReference type="ARBA" id="ARBA00022679"/>
    </source>
</evidence>
<comment type="caution">
    <text evidence="12">The sequence shown here is derived from an EMBL/GenBank/DDBJ whole genome shotgun (WGS) entry which is preliminary data.</text>
</comment>
<feature type="binding site" description="in other chain" evidence="9">
    <location>
        <position position="74"/>
    </location>
    <ligand>
        <name>ATP</name>
        <dbReference type="ChEBI" id="CHEBI:30616"/>
        <note>ligand shared between dimeric partners</note>
    </ligand>
</feature>
<dbReference type="InterPro" id="IPR023061">
    <property type="entry name" value="SelD_I"/>
</dbReference>
<dbReference type="NCBIfam" id="NF002098">
    <property type="entry name" value="PRK00943.1"/>
    <property type="match status" value="1"/>
</dbReference>
<dbReference type="InterPro" id="IPR036676">
    <property type="entry name" value="PurM-like_C_sf"/>
</dbReference>
<feature type="binding site" description="in other chain" evidence="9">
    <location>
        <position position="97"/>
    </location>
    <ligand>
        <name>ATP</name>
        <dbReference type="ChEBI" id="CHEBI:30616"/>
        <note>ligand shared between dimeric partners</note>
    </ligand>
</feature>
<evidence type="ECO:0000256" key="5">
    <source>
        <dbReference type="ARBA" id="ARBA00022777"/>
    </source>
</evidence>
<comment type="similarity">
    <text evidence="1 9">Belongs to the selenophosphate synthase 1 family. Class I subfamily.</text>
</comment>
<protein>
    <recommendedName>
        <fullName evidence="9">Selenide, water dikinase</fullName>
        <ecNumber evidence="9">2.7.9.3</ecNumber>
    </recommendedName>
    <alternativeName>
        <fullName evidence="9">Selenium donor protein</fullName>
    </alternativeName>
    <alternativeName>
        <fullName evidence="9">Selenophosphate synthase</fullName>
    </alternativeName>
</protein>
<keyword evidence="4 9" id="KW-0547">Nucleotide-binding</keyword>
<feature type="domain" description="PurM-like C-terminal" evidence="11">
    <location>
        <begin position="176"/>
        <end position="336"/>
    </location>
</feature>
<evidence type="ECO:0000256" key="9">
    <source>
        <dbReference type="HAMAP-Rule" id="MF_00625"/>
    </source>
</evidence>
<dbReference type="PIRSF" id="PIRSF036407">
    <property type="entry name" value="Selenphspht_syn"/>
    <property type="match status" value="1"/>
</dbReference>
<feature type="domain" description="PurM-like N-terminal" evidence="10">
    <location>
        <begin position="56"/>
        <end position="162"/>
    </location>
</feature>
<evidence type="ECO:0000313" key="12">
    <source>
        <dbReference type="EMBL" id="MCB2409447.1"/>
    </source>
</evidence>
<dbReference type="PANTHER" id="PTHR10256">
    <property type="entry name" value="SELENIDE, WATER DIKINASE"/>
    <property type="match status" value="1"/>
</dbReference>
<gene>
    <name evidence="9 12" type="primary">selD</name>
    <name evidence="12" type="ORF">LGH74_15755</name>
</gene>
<feature type="active site" evidence="9">
    <location>
        <position position="23"/>
    </location>
</feature>
<dbReference type="Gene3D" id="3.30.1330.10">
    <property type="entry name" value="PurM-like, N-terminal domain"/>
    <property type="match status" value="1"/>
</dbReference>
<dbReference type="InterPro" id="IPR004536">
    <property type="entry name" value="SPS/SelD"/>
</dbReference>
<sequence>MTSNETTTAEPIRLTQYSHGAGCGCKIAPKVLDQILHTSIAQPQHDKLLVGNSSRDDAAVYDIGGGQAIISTTDFFMPIVDDAYDFGRIASANAISDVYAMGGRPVMAIAVLGWPIDKLAPEVARLVIEGSRSICAEAGIPLAGGHSIDSPEPIFGLAVTGMLDIKNLKQNDTATAGCELYLTKPLGVGMLTTAQKRGILLPEHEQIAPRSMMQLNKIGYELGQLAEVRAMTDVTGFGLLGHLSEVCEGSNLTAEIEFSKVPLLPEAEAYRQQKAIPGGTVRNWDSYSHKVGAITDEQRHWLCDPQTSGGLLVCVEPGGQAAVQAVFEQYGLALEPFGTLRAHVAGEPWIEVR</sequence>
<feature type="binding site" evidence="9">
    <location>
        <position position="57"/>
    </location>
    <ligand>
        <name>Mg(2+)</name>
        <dbReference type="ChEBI" id="CHEBI:18420"/>
    </ligand>
</feature>
<dbReference type="HAMAP" id="MF_00625">
    <property type="entry name" value="SelD"/>
    <property type="match status" value="1"/>
</dbReference>
<comment type="cofactor">
    <cofactor evidence="9">
        <name>Mg(2+)</name>
        <dbReference type="ChEBI" id="CHEBI:18420"/>
    </cofactor>
    <text evidence="9">Binds 1 Mg(2+) ion per monomer.</text>
</comment>
<comment type="function">
    <text evidence="9">Synthesizes selenophosphate from selenide and ATP.</text>
</comment>
<dbReference type="GO" id="GO:0004756">
    <property type="term" value="F:selenide, water dikinase activity"/>
    <property type="evidence" value="ECO:0007669"/>
    <property type="project" value="UniProtKB-EC"/>
</dbReference>
<dbReference type="EC" id="2.7.9.3" evidence="9"/>
<dbReference type="SUPFAM" id="SSF56042">
    <property type="entry name" value="PurM C-terminal domain-like"/>
    <property type="match status" value="1"/>
</dbReference>
<feature type="binding site" evidence="9">
    <location>
        <begin position="145"/>
        <end position="147"/>
    </location>
    <ligand>
        <name>ATP</name>
        <dbReference type="ChEBI" id="CHEBI:30616"/>
        <note>ligand shared between dimeric partners</note>
    </ligand>
</feature>